<comment type="caution">
    <text evidence="2">The sequence shown here is derived from an EMBL/GenBank/DDBJ whole genome shotgun (WGS) entry which is preliminary data.</text>
</comment>
<dbReference type="Proteomes" id="UP001444661">
    <property type="component" value="Unassembled WGS sequence"/>
</dbReference>
<dbReference type="InterPro" id="IPR010730">
    <property type="entry name" value="HET"/>
</dbReference>
<sequence>MAQPYRHQPLESPDSIRLLDLLPALKWDAPVKCRIRQMTFETARDKYEALSYVWGALEGNHSIDCNGGELLVTPNCHDAIIHLRRRVRVRTLWIDSICIDQRKTPDSTQERNHQIKNMGLLYQNASRVLVWLGPNSTGLKANTIRPLKLALHYTSPYNLPFILFDKISKPLFDNFEDFYTLFNSPWFVRMWTVQPLYIRYTHSALGDSTSPSSQLQFLLSLKIQQSTLIHDKIYVVYAILSRMGIEIPEPDYSKPAKSVLEEFTRACISFLKQLDLITSEMPGGDSPTWIPDYISQPRKIQSFVSVNVNGRVSEHLEYLYRASGSSQAFMDNERHSGKLVVKGKRVDFVLSRIVCPTVHTATSNPSENDRFRDFVPVCQNWCQSCTVMLQNPEQTVYWHSESLRRAAQRAVTVSFSDNEDCTSWWDLMLYPDCSKLSAAQIRDSARRHNPTLMETHQQLPSEIIFDYLESQENDPQSPFEHIQWRANKFINWAFLVTNSGYLGRAYRTCQEGDQLWLLVGSANPVILRQSGGEYQYIAPAFFDGMMDGELWPDIEEELEFLTLI</sequence>
<organism evidence="2 3">
    <name type="scientific">Apiospora rasikravindrae</name>
    <dbReference type="NCBI Taxonomy" id="990691"/>
    <lineage>
        <taxon>Eukaryota</taxon>
        <taxon>Fungi</taxon>
        <taxon>Dikarya</taxon>
        <taxon>Ascomycota</taxon>
        <taxon>Pezizomycotina</taxon>
        <taxon>Sordariomycetes</taxon>
        <taxon>Xylariomycetidae</taxon>
        <taxon>Amphisphaeriales</taxon>
        <taxon>Apiosporaceae</taxon>
        <taxon>Apiospora</taxon>
    </lineage>
</organism>
<feature type="domain" description="Heterokaryon incompatibility" evidence="1">
    <location>
        <begin position="47"/>
        <end position="194"/>
    </location>
</feature>
<protein>
    <recommendedName>
        <fullName evidence="1">Heterokaryon incompatibility domain-containing protein</fullName>
    </recommendedName>
</protein>
<keyword evidence="3" id="KW-1185">Reference proteome</keyword>
<gene>
    <name evidence="2" type="ORF">PG993_011383</name>
</gene>
<proteinExistence type="predicted"/>
<evidence type="ECO:0000259" key="1">
    <source>
        <dbReference type="Pfam" id="PF06985"/>
    </source>
</evidence>
<dbReference type="InterPro" id="IPR052895">
    <property type="entry name" value="HetReg/Transcr_Mod"/>
</dbReference>
<dbReference type="PANTHER" id="PTHR24148:SF73">
    <property type="entry name" value="HET DOMAIN PROTEIN (AFU_ORTHOLOGUE AFUA_8G01020)"/>
    <property type="match status" value="1"/>
</dbReference>
<name>A0ABR1SE39_9PEZI</name>
<dbReference type="EMBL" id="JAQQWK010000010">
    <property type="protein sequence ID" value="KAK8030092.1"/>
    <property type="molecule type" value="Genomic_DNA"/>
</dbReference>
<dbReference type="Pfam" id="PF26639">
    <property type="entry name" value="Het-6_barrel"/>
    <property type="match status" value="1"/>
</dbReference>
<accession>A0ABR1SE39</accession>
<reference evidence="2 3" key="1">
    <citation type="submission" date="2023-01" db="EMBL/GenBank/DDBJ databases">
        <title>Analysis of 21 Apiospora genomes using comparative genomics revels a genus with tremendous synthesis potential of carbohydrate active enzymes and secondary metabolites.</title>
        <authorList>
            <person name="Sorensen T."/>
        </authorList>
    </citation>
    <scope>NUCLEOTIDE SEQUENCE [LARGE SCALE GENOMIC DNA]</scope>
    <source>
        <strain evidence="2 3">CBS 33761</strain>
    </source>
</reference>
<dbReference type="PANTHER" id="PTHR24148">
    <property type="entry name" value="ANKYRIN REPEAT DOMAIN-CONTAINING PROTEIN 39 HOMOLOG-RELATED"/>
    <property type="match status" value="1"/>
</dbReference>
<dbReference type="Pfam" id="PF06985">
    <property type="entry name" value="HET"/>
    <property type="match status" value="1"/>
</dbReference>
<evidence type="ECO:0000313" key="2">
    <source>
        <dbReference type="EMBL" id="KAK8030092.1"/>
    </source>
</evidence>
<evidence type="ECO:0000313" key="3">
    <source>
        <dbReference type="Proteomes" id="UP001444661"/>
    </source>
</evidence>